<dbReference type="Pfam" id="PF11262">
    <property type="entry name" value="Tho2"/>
    <property type="match status" value="1"/>
</dbReference>
<dbReference type="InterPro" id="IPR040007">
    <property type="entry name" value="Tho2"/>
</dbReference>
<evidence type="ECO:0000313" key="3">
    <source>
        <dbReference type="EMBL" id="KAK2081978.1"/>
    </source>
</evidence>
<dbReference type="InterPro" id="IPR021418">
    <property type="entry name" value="THO_THOC2_C"/>
</dbReference>
<feature type="domain" description="THO complex subunitTHOC2 C-terminal" evidence="2">
    <location>
        <begin position="19"/>
        <end position="63"/>
    </location>
</feature>
<gene>
    <name evidence="3" type="primary">THOC2_3</name>
    <name evidence="3" type="ORF">P7K49_039325</name>
</gene>
<sequence>MVMAPVHEAVVSLHVSKVWDAISPQFYATFWSLTMYDLAVPHTSYEREVNKLKSQMKAIDDNQEMVGFCCTTSSAITL</sequence>
<proteinExistence type="predicted"/>
<comment type="subunit">
    <text evidence="1">Component of the THO subcomplex, which is composed of THOC1, THOC2, THOC3, THOC5, THOC6 and THOC7. The THO subcomplex interacts with DDX39B to form the THO-DDX39B complex which multimerizes into a 28-subunit tetrameric assembly. Component of the transcription/export (TREX) complex at least composed of ALYREF/THOC4, DDX39B, SARNP/CIP29, CHTOP and the THO subcomplex; in the complex interacts with THOC1, THOC3, THOC5, THOC7 and DDX39B. TREX seems to have a dynamic structure involving ATP-dependent remodeling. Interacts with POLDIP3 and ZC3H11A.</text>
</comment>
<protein>
    <submittedName>
        <fullName evidence="3">THO complex subunit 2</fullName>
    </submittedName>
</protein>
<reference evidence="3 4" key="1">
    <citation type="submission" date="2023-05" db="EMBL/GenBank/DDBJ databases">
        <title>B98-5 Cell Line De Novo Hybrid Assembly: An Optical Mapping Approach.</title>
        <authorList>
            <person name="Kananen K."/>
            <person name="Auerbach J.A."/>
            <person name="Kautto E."/>
            <person name="Blachly J.S."/>
        </authorList>
    </citation>
    <scope>NUCLEOTIDE SEQUENCE [LARGE SCALE GENOMIC DNA]</scope>
    <source>
        <strain evidence="3">B95-8</strain>
        <tissue evidence="3">Cell line</tissue>
    </source>
</reference>
<keyword evidence="4" id="KW-1185">Reference proteome</keyword>
<accession>A0ABQ9TB63</accession>
<evidence type="ECO:0000259" key="2">
    <source>
        <dbReference type="Pfam" id="PF11262"/>
    </source>
</evidence>
<organism evidence="3 4">
    <name type="scientific">Saguinus oedipus</name>
    <name type="common">Cotton-top tamarin</name>
    <name type="synonym">Oedipomidas oedipus</name>
    <dbReference type="NCBI Taxonomy" id="9490"/>
    <lineage>
        <taxon>Eukaryota</taxon>
        <taxon>Metazoa</taxon>
        <taxon>Chordata</taxon>
        <taxon>Craniata</taxon>
        <taxon>Vertebrata</taxon>
        <taxon>Euteleostomi</taxon>
        <taxon>Mammalia</taxon>
        <taxon>Eutheria</taxon>
        <taxon>Euarchontoglires</taxon>
        <taxon>Primates</taxon>
        <taxon>Haplorrhini</taxon>
        <taxon>Platyrrhini</taxon>
        <taxon>Cebidae</taxon>
        <taxon>Callitrichinae</taxon>
        <taxon>Saguinus</taxon>
    </lineage>
</organism>
<name>A0ABQ9TB63_SAGOE</name>
<dbReference type="EMBL" id="JASSZA010000047">
    <property type="protein sequence ID" value="KAK2081978.1"/>
    <property type="molecule type" value="Genomic_DNA"/>
</dbReference>
<evidence type="ECO:0000313" key="4">
    <source>
        <dbReference type="Proteomes" id="UP001266305"/>
    </source>
</evidence>
<dbReference type="PANTHER" id="PTHR21597:SF0">
    <property type="entry name" value="THO COMPLEX SUBUNIT 2"/>
    <property type="match status" value="1"/>
</dbReference>
<comment type="caution">
    <text evidence="3">The sequence shown here is derived from an EMBL/GenBank/DDBJ whole genome shotgun (WGS) entry which is preliminary data.</text>
</comment>
<evidence type="ECO:0000256" key="1">
    <source>
        <dbReference type="ARBA" id="ARBA00047033"/>
    </source>
</evidence>
<dbReference type="Proteomes" id="UP001266305">
    <property type="component" value="Unassembled WGS sequence"/>
</dbReference>
<dbReference type="PANTHER" id="PTHR21597">
    <property type="entry name" value="THO2 PROTEIN"/>
    <property type="match status" value="1"/>
</dbReference>